<dbReference type="Gene3D" id="3.40.50.150">
    <property type="entry name" value="Vaccinia Virus protein VP39"/>
    <property type="match status" value="1"/>
</dbReference>
<comment type="caution">
    <text evidence="6">The sequence shown here is derived from an EMBL/GenBank/DDBJ whole genome shotgun (WGS) entry which is preliminary data.</text>
</comment>
<dbReference type="PANTHER" id="PTHR43667:SF1">
    <property type="entry name" value="CYCLOPROPANE-FATTY-ACYL-PHOSPHOLIPID SYNTHASE"/>
    <property type="match status" value="1"/>
</dbReference>
<reference evidence="7" key="1">
    <citation type="journal article" date="2019" name="Int. J. Syst. Evol. Microbiol.">
        <title>The Global Catalogue of Microorganisms (GCM) 10K type strain sequencing project: providing services to taxonomists for standard genome sequencing and annotation.</title>
        <authorList>
            <consortium name="The Broad Institute Genomics Platform"/>
            <consortium name="The Broad Institute Genome Sequencing Center for Infectious Disease"/>
            <person name="Wu L."/>
            <person name="Ma J."/>
        </authorList>
    </citation>
    <scope>NUCLEOTIDE SEQUENCE [LARGE SCALE GENOMIC DNA]</scope>
    <source>
        <strain evidence="7">CCUG 58411</strain>
    </source>
</reference>
<dbReference type="PIRSF" id="PIRSF003085">
    <property type="entry name" value="CMAS"/>
    <property type="match status" value="1"/>
</dbReference>
<dbReference type="Proteomes" id="UP001597206">
    <property type="component" value="Unassembled WGS sequence"/>
</dbReference>
<dbReference type="InterPro" id="IPR003333">
    <property type="entry name" value="CMAS"/>
</dbReference>
<evidence type="ECO:0000256" key="4">
    <source>
        <dbReference type="ARBA" id="ARBA00022691"/>
    </source>
</evidence>
<gene>
    <name evidence="6" type="ORF">ACFQ2T_05970</name>
</gene>
<evidence type="ECO:0000256" key="2">
    <source>
        <dbReference type="ARBA" id="ARBA00022603"/>
    </source>
</evidence>
<keyword evidence="4" id="KW-0949">S-adenosyl-L-methionine</keyword>
<evidence type="ECO:0000256" key="3">
    <source>
        <dbReference type="ARBA" id="ARBA00022679"/>
    </source>
</evidence>
<dbReference type="InterPro" id="IPR029063">
    <property type="entry name" value="SAM-dependent_MTases_sf"/>
</dbReference>
<evidence type="ECO:0000313" key="7">
    <source>
        <dbReference type="Proteomes" id="UP001597206"/>
    </source>
</evidence>
<dbReference type="GO" id="GO:0008168">
    <property type="term" value="F:methyltransferase activity"/>
    <property type="evidence" value="ECO:0007669"/>
    <property type="project" value="UniProtKB-KW"/>
</dbReference>
<proteinExistence type="inferred from homology"/>
<dbReference type="InterPro" id="IPR050723">
    <property type="entry name" value="CFA/CMAS"/>
</dbReference>
<dbReference type="CDD" id="cd02440">
    <property type="entry name" value="AdoMet_MTases"/>
    <property type="match status" value="1"/>
</dbReference>
<dbReference type="Pfam" id="PF02353">
    <property type="entry name" value="CMAS"/>
    <property type="match status" value="1"/>
</dbReference>
<keyword evidence="3 6" id="KW-0808">Transferase</keyword>
<evidence type="ECO:0000256" key="1">
    <source>
        <dbReference type="ARBA" id="ARBA00010815"/>
    </source>
</evidence>
<keyword evidence="2 6" id="KW-0489">Methyltransferase</keyword>
<evidence type="ECO:0000256" key="5">
    <source>
        <dbReference type="ARBA" id="ARBA00023098"/>
    </source>
</evidence>
<dbReference type="RefSeq" id="WP_379031841.1">
    <property type="nucleotide sequence ID" value="NZ_JBHTLN010000001.1"/>
</dbReference>
<name>A0ABW3PDS7_9PROT</name>
<dbReference type="GO" id="GO:0032259">
    <property type="term" value="P:methylation"/>
    <property type="evidence" value="ECO:0007669"/>
    <property type="project" value="UniProtKB-KW"/>
</dbReference>
<organism evidence="6 7">
    <name type="scientific">Methylophilus flavus</name>
    <dbReference type="NCBI Taxonomy" id="640084"/>
    <lineage>
        <taxon>Bacteria</taxon>
        <taxon>Pseudomonadati</taxon>
        <taxon>Pseudomonadota</taxon>
        <taxon>Betaproteobacteria</taxon>
        <taxon>Nitrosomonadales</taxon>
        <taxon>Methylophilaceae</taxon>
        <taxon>Methylophilus</taxon>
    </lineage>
</organism>
<dbReference type="SUPFAM" id="SSF53335">
    <property type="entry name" value="S-adenosyl-L-methionine-dependent methyltransferases"/>
    <property type="match status" value="1"/>
</dbReference>
<evidence type="ECO:0000313" key="6">
    <source>
        <dbReference type="EMBL" id="MFD1122041.1"/>
    </source>
</evidence>
<dbReference type="EMBL" id="JBHTLN010000001">
    <property type="protein sequence ID" value="MFD1122041.1"/>
    <property type="molecule type" value="Genomic_DNA"/>
</dbReference>
<accession>A0ABW3PDS7</accession>
<comment type="similarity">
    <text evidence="1">Belongs to the CFA/CMAS family.</text>
</comment>
<dbReference type="EC" id="2.1.1.-" evidence="6"/>
<keyword evidence="5" id="KW-0443">Lipid metabolism</keyword>
<dbReference type="PANTHER" id="PTHR43667">
    <property type="entry name" value="CYCLOPROPANE-FATTY-ACYL-PHOSPHOLIPID SYNTHASE"/>
    <property type="match status" value="1"/>
</dbReference>
<protein>
    <submittedName>
        <fullName evidence="6">Class I SAM-dependent methyltransferase</fullName>
        <ecNumber evidence="6">2.1.1.-</ecNumber>
    </submittedName>
</protein>
<keyword evidence="7" id="KW-1185">Reference proteome</keyword>
<sequence>MSSNLNHALRFEQAWQPEVFDTHTALADSTQVLNDNGDNTKSRFILNRLFQNYSGSFAVRLWNGSMLYIGKDTPAFTFCLENASVLRDMVLFSDPTRLAEAYFAGEVEILGDFSAAMQLHYYFESVSLPLHEKLGLVFRALTLADSQTEPAAESAQPAQPVHSSTAPSVILDYNLPGDFYRMWLDDKMMHSCAYFGDAAQDLAQAQHNQLDLICLKLHLQHGDSVLDIGGNWGGLACWAARHYGVFVHSITQSPEQYAYALAEVKRQGLEKMVTVALCHYNDLPDDARYDKVFSIGIRSQVGEQHLASYLAKVYSVLKPGGLFLDHEVTLESPGRQHEISTAFINRQVFPDGDLTTLSHIRQEMQSGRLEIFNVEGLRRHHALTLRRWIAKLEQQHQQVTQLVGERTFRIWRLYMTACAIQFEQGVTGIHQILAVRR</sequence>